<evidence type="ECO:0000256" key="1">
    <source>
        <dbReference type="SAM" id="MobiDB-lite"/>
    </source>
</evidence>
<dbReference type="Pfam" id="PF05821">
    <property type="entry name" value="NDUF_B8"/>
    <property type="match status" value="1"/>
</dbReference>
<dbReference type="PANTHER" id="PTHR12840">
    <property type="entry name" value="NADH-UBIQUINONE OXIDOREDUCTASE ASHI SUBUNIT"/>
    <property type="match status" value="1"/>
</dbReference>
<sequence length="153" mass="17429">MSALQRVAARAALKPKHLTLSRRGYAAPTAHEEPDPQLHGYPQLPDVSRQTLPPKGWWDWQMRRNFGDVMHERDELYSMWGPDVAPIPPATALRQFTIAALGFVGFGFLVKYALVPERPCVPREYPFDGLVAELGGLEENKVRAIFQRLRDFF</sequence>
<dbReference type="STRING" id="135208.A0A4Z0A467"/>
<name>A0A4Z0A467_9AGAM</name>
<feature type="region of interest" description="Disordered" evidence="1">
    <location>
        <begin position="23"/>
        <end position="45"/>
    </location>
</feature>
<dbReference type="GO" id="GO:0005739">
    <property type="term" value="C:mitochondrion"/>
    <property type="evidence" value="ECO:0007669"/>
    <property type="project" value="InterPro"/>
</dbReference>
<evidence type="ECO:0008006" key="4">
    <source>
        <dbReference type="Google" id="ProtNLM"/>
    </source>
</evidence>
<keyword evidence="3" id="KW-1185">Reference proteome</keyword>
<dbReference type="AlphaFoldDB" id="A0A4Z0A467"/>
<accession>A0A4Z0A467</accession>
<organism evidence="2 3">
    <name type="scientific">Hericium alpestre</name>
    <dbReference type="NCBI Taxonomy" id="135208"/>
    <lineage>
        <taxon>Eukaryota</taxon>
        <taxon>Fungi</taxon>
        <taxon>Dikarya</taxon>
        <taxon>Basidiomycota</taxon>
        <taxon>Agaricomycotina</taxon>
        <taxon>Agaricomycetes</taxon>
        <taxon>Russulales</taxon>
        <taxon>Hericiaceae</taxon>
        <taxon>Hericium</taxon>
    </lineage>
</organism>
<dbReference type="EMBL" id="SFCI01000236">
    <property type="protein sequence ID" value="TFY81224.1"/>
    <property type="molecule type" value="Genomic_DNA"/>
</dbReference>
<evidence type="ECO:0000313" key="2">
    <source>
        <dbReference type="EMBL" id="TFY81224.1"/>
    </source>
</evidence>
<dbReference type="InterPro" id="IPR008699">
    <property type="entry name" value="NDUFB8"/>
</dbReference>
<gene>
    <name evidence="2" type="ORF">EWM64_g2788</name>
</gene>
<protein>
    <recommendedName>
        <fullName evidence="4">NADH dehydrogenase [ubiquinone] 1 beta subcomplex subunit 8, mitochondrial</fullName>
    </recommendedName>
</protein>
<evidence type="ECO:0000313" key="3">
    <source>
        <dbReference type="Proteomes" id="UP000298061"/>
    </source>
</evidence>
<comment type="caution">
    <text evidence="2">The sequence shown here is derived from an EMBL/GenBank/DDBJ whole genome shotgun (WGS) entry which is preliminary data.</text>
</comment>
<dbReference type="PANTHER" id="PTHR12840:SF1">
    <property type="entry name" value="NADH DEHYDROGENASE [UBIQUINONE] 1 BETA SUBCOMPLEX SUBUNIT 8, MITOCHONDRIAL"/>
    <property type="match status" value="1"/>
</dbReference>
<reference evidence="2 3" key="1">
    <citation type="submission" date="2019-02" db="EMBL/GenBank/DDBJ databases">
        <title>Genome sequencing of the rare red list fungi Hericium alpestre (H. flagellum).</title>
        <authorList>
            <person name="Buettner E."/>
            <person name="Kellner H."/>
        </authorList>
    </citation>
    <scope>NUCLEOTIDE SEQUENCE [LARGE SCALE GENOMIC DNA]</scope>
    <source>
        <strain evidence="2 3">DSM 108284</strain>
    </source>
</reference>
<dbReference type="OrthoDB" id="2014058at2759"/>
<dbReference type="Proteomes" id="UP000298061">
    <property type="component" value="Unassembled WGS sequence"/>
</dbReference>
<proteinExistence type="predicted"/>